<sequence length="350" mass="38871">MPKTASRCVVEASRGAHVFEVADYSLHKGIGVGRSIRSATFDVGGYEWSVLFYPDGKAENAEDCVAVGLELMTADAGVVRASYQFGLISQTTGEPWFVAESRTVEFHTHTIWSRRDLMKRNQLEASQYLRDDRLAIQCAVTVVKETRVLEARAVPEIDVPPSDLVADMGRLLDQGDGADITFEVQGESFPAHRTVLASRSQVFRAELHGQMKERSVDRIVISDMQPAVFRALLRFIYTDALPPMDDLSKDDSLEITRHLLVAADRYAMERLKLICAQILSKSLDVESVTTTLALADRHNCSGLKDACIEFIISSNKMDDVTKTQGFANLKRSCPCVLVEVLEKAGKLRKI</sequence>
<dbReference type="PROSITE" id="PS50097">
    <property type="entry name" value="BTB"/>
    <property type="match status" value="1"/>
</dbReference>
<dbReference type="InterPro" id="IPR011333">
    <property type="entry name" value="SKP1/BTB/POZ_sf"/>
</dbReference>
<dbReference type="PANTHER" id="PTHR26379">
    <property type="entry name" value="BTB/POZ AND MATH DOMAIN-CONTAINING PROTEIN 1"/>
    <property type="match status" value="1"/>
</dbReference>
<dbReference type="Pfam" id="PF24570">
    <property type="entry name" value="BACK_BPM_SPOP"/>
    <property type="match status" value="1"/>
</dbReference>
<dbReference type="Pfam" id="PF22486">
    <property type="entry name" value="MATH_2"/>
    <property type="match status" value="1"/>
</dbReference>
<evidence type="ECO:0008006" key="7">
    <source>
        <dbReference type="Google" id="ProtNLM"/>
    </source>
</evidence>
<dbReference type="PANTHER" id="PTHR26379:SF474">
    <property type="entry name" value="OS08G0228200 PROTEIN"/>
    <property type="match status" value="1"/>
</dbReference>
<proteinExistence type="inferred from homology"/>
<feature type="domain" description="MATH" evidence="4">
    <location>
        <begin position="14"/>
        <end position="140"/>
    </location>
</feature>
<keyword evidence="6" id="KW-1185">Reference proteome</keyword>
<dbReference type="Gene3D" id="3.30.710.10">
    <property type="entry name" value="Potassium Channel Kv1.1, Chain A"/>
    <property type="match status" value="1"/>
</dbReference>
<evidence type="ECO:0000313" key="6">
    <source>
        <dbReference type="Proteomes" id="UP000000768"/>
    </source>
</evidence>
<dbReference type="InterPro" id="IPR008974">
    <property type="entry name" value="TRAF-like"/>
</dbReference>
<dbReference type="eggNOG" id="KOG1987">
    <property type="taxonomic scope" value="Eukaryota"/>
</dbReference>
<dbReference type="SMART" id="SM00225">
    <property type="entry name" value="BTB"/>
    <property type="match status" value="1"/>
</dbReference>
<dbReference type="InParanoid" id="A0A1Z5R9K0"/>
<evidence type="ECO:0000313" key="5">
    <source>
        <dbReference type="EMBL" id="OQU80115.1"/>
    </source>
</evidence>
<name>A0A1Z5R9K0_SORBI</name>
<evidence type="ECO:0000256" key="1">
    <source>
        <dbReference type="ARBA" id="ARBA00004906"/>
    </source>
</evidence>
<accession>A0A1Z5R9K0</accession>
<dbReference type="EMBL" id="CM000766">
    <property type="protein sequence ID" value="OQU80115.1"/>
    <property type="molecule type" value="Genomic_DNA"/>
</dbReference>
<dbReference type="InterPro" id="IPR056423">
    <property type="entry name" value="BACK_BPM_SPOP"/>
</dbReference>
<dbReference type="Gramene" id="OQU80115">
    <property type="protein sequence ID" value="OQU80115"/>
    <property type="gene ID" value="SORBI_3007G081100"/>
</dbReference>
<dbReference type="Proteomes" id="UP000000768">
    <property type="component" value="Chromosome 7"/>
</dbReference>
<dbReference type="OMA" id="FICVYLE"/>
<dbReference type="Gene3D" id="1.25.40.420">
    <property type="match status" value="1"/>
</dbReference>
<gene>
    <name evidence="5" type="ORF">SORBI_3007G081100</name>
</gene>
<dbReference type="Pfam" id="PF00651">
    <property type="entry name" value="BTB"/>
    <property type="match status" value="1"/>
</dbReference>
<dbReference type="InterPro" id="IPR002083">
    <property type="entry name" value="MATH/TRAF_dom"/>
</dbReference>
<dbReference type="PROSITE" id="PS50144">
    <property type="entry name" value="MATH"/>
    <property type="match status" value="1"/>
</dbReference>
<evidence type="ECO:0000259" key="3">
    <source>
        <dbReference type="PROSITE" id="PS50097"/>
    </source>
</evidence>
<reference evidence="6" key="2">
    <citation type="journal article" date="2018" name="Plant J.">
        <title>The Sorghum bicolor reference genome: improved assembly, gene annotations, a transcriptome atlas, and signatures of genome organization.</title>
        <authorList>
            <person name="McCormick R.F."/>
            <person name="Truong S.K."/>
            <person name="Sreedasyam A."/>
            <person name="Jenkins J."/>
            <person name="Shu S."/>
            <person name="Sims D."/>
            <person name="Kennedy M."/>
            <person name="Amirebrahimi M."/>
            <person name="Weers B.D."/>
            <person name="McKinley B."/>
            <person name="Mattison A."/>
            <person name="Morishige D.T."/>
            <person name="Grimwood J."/>
            <person name="Schmutz J."/>
            <person name="Mullet J.E."/>
        </authorList>
    </citation>
    <scope>NUCLEOTIDE SEQUENCE [LARGE SCALE GENOMIC DNA]</scope>
    <source>
        <strain evidence="6">cv. BTx623</strain>
    </source>
</reference>
<evidence type="ECO:0000259" key="4">
    <source>
        <dbReference type="PROSITE" id="PS50144"/>
    </source>
</evidence>
<dbReference type="AlphaFoldDB" id="A0A1Z5R9K0"/>
<organism evidence="5 6">
    <name type="scientific">Sorghum bicolor</name>
    <name type="common">Sorghum</name>
    <name type="synonym">Sorghum vulgare</name>
    <dbReference type="NCBI Taxonomy" id="4558"/>
    <lineage>
        <taxon>Eukaryota</taxon>
        <taxon>Viridiplantae</taxon>
        <taxon>Streptophyta</taxon>
        <taxon>Embryophyta</taxon>
        <taxon>Tracheophyta</taxon>
        <taxon>Spermatophyta</taxon>
        <taxon>Magnoliopsida</taxon>
        <taxon>Liliopsida</taxon>
        <taxon>Poales</taxon>
        <taxon>Poaceae</taxon>
        <taxon>PACMAD clade</taxon>
        <taxon>Panicoideae</taxon>
        <taxon>Andropogonodae</taxon>
        <taxon>Andropogoneae</taxon>
        <taxon>Sorghinae</taxon>
        <taxon>Sorghum</taxon>
    </lineage>
</organism>
<dbReference type="CDD" id="cd18280">
    <property type="entry name" value="BTB_POZ_BPM_plant"/>
    <property type="match status" value="1"/>
</dbReference>
<feature type="domain" description="BTB" evidence="3">
    <location>
        <begin position="178"/>
        <end position="245"/>
    </location>
</feature>
<dbReference type="CDD" id="cd00121">
    <property type="entry name" value="MATH"/>
    <property type="match status" value="1"/>
</dbReference>
<comment type="pathway">
    <text evidence="1">Protein modification; protein ubiquitination.</text>
</comment>
<protein>
    <recommendedName>
        <fullName evidence="7">BTB domain-containing protein</fullName>
    </recommendedName>
</protein>
<dbReference type="SUPFAM" id="SSF49599">
    <property type="entry name" value="TRAF domain-like"/>
    <property type="match status" value="1"/>
</dbReference>
<dbReference type="STRING" id="4558.A0A1Z5R9K0"/>
<dbReference type="Gene3D" id="2.60.210.10">
    <property type="entry name" value="Apoptosis, Tumor Necrosis Factor Receptor Associated Protein 2, Chain A"/>
    <property type="match status" value="1"/>
</dbReference>
<comment type="similarity">
    <text evidence="2">Belongs to the Tdpoz family.</text>
</comment>
<evidence type="ECO:0000256" key="2">
    <source>
        <dbReference type="ARBA" id="ARBA00010846"/>
    </source>
</evidence>
<reference evidence="5 6" key="1">
    <citation type="journal article" date="2009" name="Nature">
        <title>The Sorghum bicolor genome and the diversification of grasses.</title>
        <authorList>
            <person name="Paterson A.H."/>
            <person name="Bowers J.E."/>
            <person name="Bruggmann R."/>
            <person name="Dubchak I."/>
            <person name="Grimwood J."/>
            <person name="Gundlach H."/>
            <person name="Haberer G."/>
            <person name="Hellsten U."/>
            <person name="Mitros T."/>
            <person name="Poliakov A."/>
            <person name="Schmutz J."/>
            <person name="Spannagl M."/>
            <person name="Tang H."/>
            <person name="Wang X."/>
            <person name="Wicker T."/>
            <person name="Bharti A.K."/>
            <person name="Chapman J."/>
            <person name="Feltus F.A."/>
            <person name="Gowik U."/>
            <person name="Grigoriev I.V."/>
            <person name="Lyons E."/>
            <person name="Maher C.A."/>
            <person name="Martis M."/>
            <person name="Narechania A."/>
            <person name="Otillar R.P."/>
            <person name="Penning B.W."/>
            <person name="Salamov A.A."/>
            <person name="Wang Y."/>
            <person name="Zhang L."/>
            <person name="Carpita N.C."/>
            <person name="Freeling M."/>
            <person name="Gingle A.R."/>
            <person name="Hash C.T."/>
            <person name="Keller B."/>
            <person name="Klein P."/>
            <person name="Kresovich S."/>
            <person name="McCann M.C."/>
            <person name="Ming R."/>
            <person name="Peterson D.G."/>
            <person name="Mehboob-ur-Rahman"/>
            <person name="Ware D."/>
            <person name="Westhoff P."/>
            <person name="Mayer K.F."/>
            <person name="Messing J."/>
            <person name="Rokhsar D.S."/>
        </authorList>
    </citation>
    <scope>NUCLEOTIDE SEQUENCE [LARGE SCALE GENOMIC DNA]</scope>
    <source>
        <strain evidence="6">cv. BTx623</strain>
    </source>
</reference>
<dbReference type="InterPro" id="IPR000210">
    <property type="entry name" value="BTB/POZ_dom"/>
</dbReference>
<dbReference type="GO" id="GO:0016567">
    <property type="term" value="P:protein ubiquitination"/>
    <property type="evidence" value="ECO:0007669"/>
    <property type="project" value="InterPro"/>
</dbReference>
<dbReference type="InterPro" id="IPR045005">
    <property type="entry name" value="BPM1-6"/>
</dbReference>
<dbReference type="SUPFAM" id="SSF54695">
    <property type="entry name" value="POZ domain"/>
    <property type="match status" value="1"/>
</dbReference>